<evidence type="ECO:0000313" key="2">
    <source>
        <dbReference type="Proteomes" id="UP001501079"/>
    </source>
</evidence>
<gene>
    <name evidence="1" type="ORF">GCM10022287_09160</name>
</gene>
<proteinExistence type="predicted"/>
<accession>A0ABP7ZUM5</accession>
<evidence type="ECO:0008006" key="3">
    <source>
        <dbReference type="Google" id="ProtNLM"/>
    </source>
</evidence>
<dbReference type="RefSeq" id="WP_344752093.1">
    <property type="nucleotide sequence ID" value="NZ_BAABBW010000001.1"/>
</dbReference>
<comment type="caution">
    <text evidence="1">The sequence shown here is derived from an EMBL/GenBank/DDBJ whole genome shotgun (WGS) entry which is preliminary data.</text>
</comment>
<reference evidence="2" key="1">
    <citation type="journal article" date="2019" name="Int. J. Syst. Evol. Microbiol.">
        <title>The Global Catalogue of Microorganisms (GCM) 10K type strain sequencing project: providing services to taxonomists for standard genome sequencing and annotation.</title>
        <authorList>
            <consortium name="The Broad Institute Genomics Platform"/>
            <consortium name="The Broad Institute Genome Sequencing Center for Infectious Disease"/>
            <person name="Wu L."/>
            <person name="Ma J."/>
        </authorList>
    </citation>
    <scope>NUCLEOTIDE SEQUENCE [LARGE SCALE GENOMIC DNA]</scope>
    <source>
        <strain evidence="2">JCM 17591</strain>
    </source>
</reference>
<keyword evidence="2" id="KW-1185">Reference proteome</keyword>
<dbReference type="Proteomes" id="UP001501079">
    <property type="component" value="Unassembled WGS sequence"/>
</dbReference>
<organism evidence="1 2">
    <name type="scientific">Gryllotalpicola koreensis</name>
    <dbReference type="NCBI Taxonomy" id="993086"/>
    <lineage>
        <taxon>Bacteria</taxon>
        <taxon>Bacillati</taxon>
        <taxon>Actinomycetota</taxon>
        <taxon>Actinomycetes</taxon>
        <taxon>Micrococcales</taxon>
        <taxon>Microbacteriaceae</taxon>
        <taxon>Gryllotalpicola</taxon>
    </lineage>
</organism>
<name>A0ABP7ZUM5_9MICO</name>
<evidence type="ECO:0000313" key="1">
    <source>
        <dbReference type="EMBL" id="GAA4170760.1"/>
    </source>
</evidence>
<dbReference type="EMBL" id="BAABBW010000001">
    <property type="protein sequence ID" value="GAA4170760.1"/>
    <property type="molecule type" value="Genomic_DNA"/>
</dbReference>
<protein>
    <recommendedName>
        <fullName evidence="3">Helix-turn-helix domain-containing protein</fullName>
    </recommendedName>
</protein>
<sequence length="111" mass="12868">MKVSVVIDLEPKLWWKLSGQAERNGVPLGTIIAEEIVGIRRHSRYRKITDEQVQRWKADYEAGRSASWIGRRDDIDGGQVLSHLRRVGVSIRSRVEQKRLDNERRRAVAHV</sequence>